<reference evidence="2 3" key="1">
    <citation type="journal article" date="2013" name="BMC Genomics">
        <title>Genomics-driven discovery of the pneumocandin biosynthetic gene cluster in the fungus Glarea lozoyensis.</title>
        <authorList>
            <person name="Chen L."/>
            <person name="Yue Q."/>
            <person name="Zhang X."/>
            <person name="Xiang M."/>
            <person name="Wang C."/>
            <person name="Li S."/>
            <person name="Che Y."/>
            <person name="Ortiz-Lopez F.J."/>
            <person name="Bills G.F."/>
            <person name="Liu X."/>
            <person name="An Z."/>
        </authorList>
    </citation>
    <scope>NUCLEOTIDE SEQUENCE [LARGE SCALE GENOMIC DNA]</scope>
    <source>
        <strain evidence="3">ATCC 20868 / MF5171</strain>
    </source>
</reference>
<evidence type="ECO:0000313" key="3">
    <source>
        <dbReference type="Proteomes" id="UP000016922"/>
    </source>
</evidence>
<dbReference type="AlphaFoldDB" id="S3E9N2"/>
<accession>S3E9N2</accession>
<sequence>MTQTTIPARHGIATPLKAGQTIKVINTHGTQVIDTWAFELLPSSTSKISTQLSMQHTRATLCRTIPKPGDSLYNNKRQPVLTLTEDTTSGHHDTLIAACDAERYTELAGEDGKGHRNCADNLIEGLTALGIEPPQFTPSPLNLFMNIPIRADDQTSLSFEKPTSKEGEYVCLRAEVDCIVAFSACPQDILDINCGKPVDAHFEIF</sequence>
<keyword evidence="3" id="KW-1185">Reference proteome</keyword>
<gene>
    <name evidence="2" type="ORF">GLAREA_10723</name>
</gene>
<feature type="domain" description="DUF1989" evidence="1">
    <location>
        <begin position="5"/>
        <end position="179"/>
    </location>
</feature>
<dbReference type="EMBL" id="KE145355">
    <property type="protein sequence ID" value="EPE35028.1"/>
    <property type="molecule type" value="Genomic_DNA"/>
</dbReference>
<dbReference type="OrthoDB" id="504708at2759"/>
<proteinExistence type="predicted"/>
<dbReference type="KEGG" id="glz:GLAREA_10723"/>
<evidence type="ECO:0000313" key="2">
    <source>
        <dbReference type="EMBL" id="EPE35028.1"/>
    </source>
</evidence>
<evidence type="ECO:0000259" key="1">
    <source>
        <dbReference type="Pfam" id="PF09347"/>
    </source>
</evidence>
<dbReference type="PANTHER" id="PTHR31527:SF0">
    <property type="entry name" value="RE64534P"/>
    <property type="match status" value="1"/>
</dbReference>
<dbReference type="InterPro" id="IPR018959">
    <property type="entry name" value="DUF1989"/>
</dbReference>
<organism evidence="2 3">
    <name type="scientific">Glarea lozoyensis (strain ATCC 20868 / MF5171)</name>
    <dbReference type="NCBI Taxonomy" id="1116229"/>
    <lineage>
        <taxon>Eukaryota</taxon>
        <taxon>Fungi</taxon>
        <taxon>Dikarya</taxon>
        <taxon>Ascomycota</taxon>
        <taxon>Pezizomycotina</taxon>
        <taxon>Leotiomycetes</taxon>
        <taxon>Helotiales</taxon>
        <taxon>Helotiaceae</taxon>
        <taxon>Glarea</taxon>
    </lineage>
</organism>
<name>S3E9N2_GLAL2</name>
<dbReference type="RefSeq" id="XP_008078015.1">
    <property type="nucleotide sequence ID" value="XM_008079824.1"/>
</dbReference>
<dbReference type="GeneID" id="19469769"/>
<dbReference type="PANTHER" id="PTHR31527">
    <property type="entry name" value="RE64534P"/>
    <property type="match status" value="1"/>
</dbReference>
<dbReference type="Pfam" id="PF09347">
    <property type="entry name" value="DUF1989"/>
    <property type="match status" value="1"/>
</dbReference>
<dbReference type="eggNOG" id="ENOG502S1RH">
    <property type="taxonomic scope" value="Eukaryota"/>
</dbReference>
<protein>
    <recommendedName>
        <fullName evidence="1">DUF1989 domain-containing protein</fullName>
    </recommendedName>
</protein>
<dbReference type="Proteomes" id="UP000016922">
    <property type="component" value="Unassembled WGS sequence"/>
</dbReference>
<dbReference type="HOGENOM" id="CLU_079904_1_1_1"/>
<dbReference type="OMA" id="NFRYKPI"/>